<accession>A0A819RM13</accession>
<dbReference type="GO" id="GO:0005085">
    <property type="term" value="F:guanyl-nucleotide exchange factor activity"/>
    <property type="evidence" value="ECO:0007669"/>
    <property type="project" value="InterPro"/>
</dbReference>
<dbReference type="Proteomes" id="UP000663834">
    <property type="component" value="Unassembled WGS sequence"/>
</dbReference>
<evidence type="ECO:0000313" key="3">
    <source>
        <dbReference type="EMBL" id="CAF4017171.1"/>
    </source>
</evidence>
<evidence type="ECO:0000313" key="1">
    <source>
        <dbReference type="EMBL" id="CAF1593532.1"/>
    </source>
</evidence>
<proteinExistence type="predicted"/>
<dbReference type="Proteomes" id="UP000681720">
    <property type="component" value="Unassembled WGS sequence"/>
</dbReference>
<dbReference type="EMBL" id="CAJOBF010002587">
    <property type="protein sequence ID" value="CAF4044218.1"/>
    <property type="molecule type" value="Genomic_DNA"/>
</dbReference>
<gene>
    <name evidence="3" type="ORF">BYL167_LOCUS14564</name>
    <name evidence="1" type="ORF">CJN711_LOCUS34318</name>
    <name evidence="4" type="ORF">GIL414_LOCUS13169</name>
    <name evidence="2" type="ORF">KQP761_LOCUS23334</name>
    <name evidence="5" type="ORF">UXM345_LOCUS18794</name>
</gene>
<dbReference type="AlphaFoldDB" id="A0A819RM13"/>
<dbReference type="Proteomes" id="UP000681967">
    <property type="component" value="Unassembled WGS sequence"/>
</dbReference>
<organism evidence="5 6">
    <name type="scientific">Rotaria magnacalcarata</name>
    <dbReference type="NCBI Taxonomy" id="392030"/>
    <lineage>
        <taxon>Eukaryota</taxon>
        <taxon>Metazoa</taxon>
        <taxon>Spiralia</taxon>
        <taxon>Gnathifera</taxon>
        <taxon>Rotifera</taxon>
        <taxon>Eurotatoria</taxon>
        <taxon>Bdelloidea</taxon>
        <taxon>Philodinida</taxon>
        <taxon>Philodinidae</taxon>
        <taxon>Rotaria</taxon>
    </lineage>
</organism>
<evidence type="ECO:0000313" key="6">
    <source>
        <dbReference type="Proteomes" id="UP000663842"/>
    </source>
</evidence>
<name>A0A819RM13_9BILA</name>
<evidence type="ECO:0000313" key="4">
    <source>
        <dbReference type="EMBL" id="CAF4026494.1"/>
    </source>
</evidence>
<dbReference type="GO" id="GO:0007264">
    <property type="term" value="P:small GTPase-mediated signal transduction"/>
    <property type="evidence" value="ECO:0007669"/>
    <property type="project" value="InterPro"/>
</dbReference>
<dbReference type="EMBL" id="CAJNOW010012497">
    <property type="protein sequence ID" value="CAF1610674.1"/>
    <property type="molecule type" value="Genomic_DNA"/>
</dbReference>
<comment type="caution">
    <text evidence="5">The sequence shown here is derived from an EMBL/GenBank/DDBJ whole genome shotgun (WGS) entry which is preliminary data.</text>
</comment>
<dbReference type="Proteomes" id="UP000663855">
    <property type="component" value="Unassembled WGS sequence"/>
</dbReference>
<evidence type="ECO:0000313" key="5">
    <source>
        <dbReference type="EMBL" id="CAF4044218.1"/>
    </source>
</evidence>
<reference evidence="5" key="1">
    <citation type="submission" date="2021-02" db="EMBL/GenBank/DDBJ databases">
        <authorList>
            <person name="Nowell W R."/>
        </authorList>
    </citation>
    <scope>NUCLEOTIDE SEQUENCE</scope>
</reference>
<feature type="non-terminal residue" evidence="5">
    <location>
        <position position="1"/>
    </location>
</feature>
<dbReference type="Gene3D" id="1.10.840.10">
    <property type="entry name" value="Ras guanine-nucleotide exchange factors catalytic domain"/>
    <property type="match status" value="1"/>
</dbReference>
<dbReference type="EMBL" id="CAJOBJ010005277">
    <property type="protein sequence ID" value="CAF4026494.1"/>
    <property type="molecule type" value="Genomic_DNA"/>
</dbReference>
<dbReference type="InterPro" id="IPR036964">
    <property type="entry name" value="RASGEF_cat_dom_sf"/>
</dbReference>
<dbReference type="OrthoDB" id="21144at2759"/>
<protein>
    <submittedName>
        <fullName evidence="5">Uncharacterized protein</fullName>
    </submittedName>
</protein>
<dbReference type="Proteomes" id="UP000663842">
    <property type="component" value="Unassembled WGS sequence"/>
</dbReference>
<evidence type="ECO:0000313" key="2">
    <source>
        <dbReference type="EMBL" id="CAF1610674.1"/>
    </source>
</evidence>
<dbReference type="EMBL" id="CAJNOV010016603">
    <property type="protein sequence ID" value="CAF1593532.1"/>
    <property type="molecule type" value="Genomic_DNA"/>
</dbReference>
<dbReference type="EMBL" id="CAJOBH010005217">
    <property type="protein sequence ID" value="CAF4017171.1"/>
    <property type="molecule type" value="Genomic_DNA"/>
</dbReference>
<sequence>LQVPQSAKNLSEIQEYVRELNVIDNQRILNQLSNKLEPRQT</sequence>